<name>A0A2T1M3F2_9CHRO</name>
<keyword evidence="4 5" id="KW-0472">Membrane</keyword>
<dbReference type="RefSeq" id="WP_106454958.1">
    <property type="nucleotide sequence ID" value="NZ_PXOH01000001.1"/>
</dbReference>
<feature type="transmembrane region" description="Helical" evidence="5">
    <location>
        <begin position="78"/>
        <end position="100"/>
    </location>
</feature>
<keyword evidence="8" id="KW-1185">Reference proteome</keyword>
<keyword evidence="2 5" id="KW-0812">Transmembrane</keyword>
<evidence type="ECO:0000313" key="8">
    <source>
        <dbReference type="Proteomes" id="UP000239001"/>
    </source>
</evidence>
<dbReference type="Pfam" id="PF04932">
    <property type="entry name" value="Wzy_C"/>
    <property type="match status" value="1"/>
</dbReference>
<protein>
    <submittedName>
        <fullName evidence="7">Polymerase</fullName>
    </submittedName>
</protein>
<dbReference type="AlphaFoldDB" id="A0A2T1M3F2"/>
<feature type="domain" description="O-antigen ligase-related" evidence="6">
    <location>
        <begin position="210"/>
        <end position="350"/>
    </location>
</feature>
<feature type="transmembrane region" description="Helical" evidence="5">
    <location>
        <begin position="20"/>
        <end position="42"/>
    </location>
</feature>
<evidence type="ECO:0000259" key="6">
    <source>
        <dbReference type="Pfam" id="PF04932"/>
    </source>
</evidence>
<feature type="transmembrane region" description="Helical" evidence="5">
    <location>
        <begin position="380"/>
        <end position="403"/>
    </location>
</feature>
<reference evidence="7 8" key="2">
    <citation type="submission" date="2018-03" db="EMBL/GenBank/DDBJ databases">
        <authorList>
            <person name="Keele B.F."/>
        </authorList>
    </citation>
    <scope>NUCLEOTIDE SEQUENCE [LARGE SCALE GENOMIC DNA]</scope>
    <source>
        <strain evidence="7 8">CCALA 016</strain>
    </source>
</reference>
<evidence type="ECO:0000256" key="5">
    <source>
        <dbReference type="SAM" id="Phobius"/>
    </source>
</evidence>
<sequence>MTEQFKKTNEWEWRLVKVSVLIFPLVPELGGLGLLIASIRSISKHFSSIIKQPIVWGLGVISLWLILTSSLSPRPIDAFLGLGNFLPFFLLFLGLSYLITTPSQLRQLAWRLLIPSGLVFLLGLGQLFLGWGVPAIIDPIVSADFPPYGDPIGRMSSVFMYANILAFYFLMVFILGIGLTIDVFQQWRLNPSAKNRFSLIFLGLTTLGNGLGLILTNSRNAWGLAFLTGLVFALYLGWRALVAGFAVLASSIGLASWGPSPIKEGFRQFVPAYFWARLSDELYQRPYALLRSTQWKFALQMMLDRPLTGWGLRNFSPMYKAQMKLWLGHPHNLFLMFLAETGIIGTILFCVWVGWILYLAVKLLIVQFSIPRSLRHSGHLIFLTYLLAFGEAILFNCFDISAIDGKVNTLGWIILSAIAGIVIKSENFLQKTYQFNDEMMS</sequence>
<feature type="transmembrane region" description="Helical" evidence="5">
    <location>
        <begin position="221"/>
        <end position="238"/>
    </location>
</feature>
<dbReference type="PANTHER" id="PTHR37422:SF13">
    <property type="entry name" value="LIPOPOLYSACCHARIDE BIOSYNTHESIS PROTEIN PA4999-RELATED"/>
    <property type="match status" value="1"/>
</dbReference>
<evidence type="ECO:0000256" key="4">
    <source>
        <dbReference type="ARBA" id="ARBA00023136"/>
    </source>
</evidence>
<reference evidence="7 8" key="1">
    <citation type="submission" date="2018-03" db="EMBL/GenBank/DDBJ databases">
        <title>The ancient ancestry and fast evolution of plastids.</title>
        <authorList>
            <person name="Moore K.R."/>
            <person name="Magnabosco C."/>
            <person name="Momper L."/>
            <person name="Gold D.A."/>
            <person name="Bosak T."/>
            <person name="Fournier G.P."/>
        </authorList>
    </citation>
    <scope>NUCLEOTIDE SEQUENCE [LARGE SCALE GENOMIC DNA]</scope>
    <source>
        <strain evidence="7 8">CCALA 016</strain>
    </source>
</reference>
<organism evidence="7 8">
    <name type="scientific">Aphanothece hegewaldii CCALA 016</name>
    <dbReference type="NCBI Taxonomy" id="2107694"/>
    <lineage>
        <taxon>Bacteria</taxon>
        <taxon>Bacillati</taxon>
        <taxon>Cyanobacteriota</taxon>
        <taxon>Cyanophyceae</taxon>
        <taxon>Oscillatoriophycideae</taxon>
        <taxon>Chroococcales</taxon>
        <taxon>Aphanothecaceae</taxon>
        <taxon>Aphanothece</taxon>
    </lineage>
</organism>
<comment type="caution">
    <text evidence="7">The sequence shown here is derived from an EMBL/GenBank/DDBJ whole genome shotgun (WGS) entry which is preliminary data.</text>
</comment>
<gene>
    <name evidence="7" type="ORF">C7H19_00680</name>
</gene>
<dbReference type="EMBL" id="PXOH01000001">
    <property type="protein sequence ID" value="PSF39336.1"/>
    <property type="molecule type" value="Genomic_DNA"/>
</dbReference>
<feature type="transmembrane region" description="Helical" evidence="5">
    <location>
        <begin position="409"/>
        <end position="429"/>
    </location>
</feature>
<evidence type="ECO:0000256" key="3">
    <source>
        <dbReference type="ARBA" id="ARBA00022989"/>
    </source>
</evidence>
<accession>A0A2T1M3F2</accession>
<evidence type="ECO:0000256" key="1">
    <source>
        <dbReference type="ARBA" id="ARBA00004141"/>
    </source>
</evidence>
<dbReference type="InterPro" id="IPR051533">
    <property type="entry name" value="WaaL-like"/>
</dbReference>
<feature type="transmembrane region" description="Helical" evidence="5">
    <location>
        <begin position="333"/>
        <end position="359"/>
    </location>
</feature>
<feature type="transmembrane region" description="Helical" evidence="5">
    <location>
        <begin position="157"/>
        <end position="184"/>
    </location>
</feature>
<dbReference type="GO" id="GO:0016020">
    <property type="term" value="C:membrane"/>
    <property type="evidence" value="ECO:0007669"/>
    <property type="project" value="UniProtKB-SubCell"/>
</dbReference>
<proteinExistence type="predicted"/>
<feature type="transmembrane region" description="Helical" evidence="5">
    <location>
        <begin position="54"/>
        <end position="72"/>
    </location>
</feature>
<comment type="subcellular location">
    <subcellularLocation>
        <location evidence="1">Membrane</location>
        <topology evidence="1">Multi-pass membrane protein</topology>
    </subcellularLocation>
</comment>
<evidence type="ECO:0000256" key="2">
    <source>
        <dbReference type="ARBA" id="ARBA00022692"/>
    </source>
</evidence>
<dbReference type="InterPro" id="IPR007016">
    <property type="entry name" value="O-antigen_ligase-rel_domated"/>
</dbReference>
<dbReference type="Proteomes" id="UP000239001">
    <property type="component" value="Unassembled WGS sequence"/>
</dbReference>
<dbReference type="PANTHER" id="PTHR37422">
    <property type="entry name" value="TEICHURONIC ACID BIOSYNTHESIS PROTEIN TUAE"/>
    <property type="match status" value="1"/>
</dbReference>
<feature type="transmembrane region" description="Helical" evidence="5">
    <location>
        <begin position="112"/>
        <end position="137"/>
    </location>
</feature>
<feature type="transmembrane region" description="Helical" evidence="5">
    <location>
        <begin position="245"/>
        <end position="262"/>
    </location>
</feature>
<feature type="transmembrane region" description="Helical" evidence="5">
    <location>
        <begin position="196"/>
        <end position="215"/>
    </location>
</feature>
<evidence type="ECO:0000313" key="7">
    <source>
        <dbReference type="EMBL" id="PSF39336.1"/>
    </source>
</evidence>
<keyword evidence="3 5" id="KW-1133">Transmembrane helix</keyword>
<dbReference type="OrthoDB" id="547142at2"/>